<dbReference type="GO" id="GO:0005524">
    <property type="term" value="F:ATP binding"/>
    <property type="evidence" value="ECO:0007669"/>
    <property type="project" value="UniProtKB-KW"/>
</dbReference>
<dbReference type="PANTHER" id="PTHR43311">
    <property type="entry name" value="GLUTAMATE--TRNA LIGASE"/>
    <property type="match status" value="1"/>
</dbReference>
<dbReference type="InterPro" id="IPR045462">
    <property type="entry name" value="aa-tRNA-synth_I_cd-bd"/>
</dbReference>
<name>A0A433U338_ELYCH</name>
<dbReference type="InterPro" id="IPR020058">
    <property type="entry name" value="Glu/Gln-tRNA-synth_Ib_cat-dom"/>
</dbReference>
<dbReference type="Gene3D" id="1.10.10.350">
    <property type="match status" value="1"/>
</dbReference>
<dbReference type="Gene3D" id="3.40.50.620">
    <property type="entry name" value="HUPs"/>
    <property type="match status" value="1"/>
</dbReference>
<dbReference type="InterPro" id="IPR014729">
    <property type="entry name" value="Rossmann-like_a/b/a_fold"/>
</dbReference>
<evidence type="ECO:0000256" key="6">
    <source>
        <dbReference type="ARBA" id="ARBA00023146"/>
    </source>
</evidence>
<keyword evidence="11" id="KW-1185">Reference proteome</keyword>
<dbReference type="GO" id="GO:0000049">
    <property type="term" value="F:tRNA binding"/>
    <property type="evidence" value="ECO:0007669"/>
    <property type="project" value="InterPro"/>
</dbReference>
<feature type="domain" description="Glutamyl/glutaminyl-tRNA synthetase class Ib catalytic" evidence="8">
    <location>
        <begin position="1"/>
        <end position="98"/>
    </location>
</feature>
<evidence type="ECO:0000256" key="5">
    <source>
        <dbReference type="ARBA" id="ARBA00022917"/>
    </source>
</evidence>
<comment type="caution">
    <text evidence="10">The sequence shown here is derived from an EMBL/GenBank/DDBJ whole genome shotgun (WGS) entry which is preliminary data.</text>
</comment>
<dbReference type="PANTHER" id="PTHR43311:SF2">
    <property type="entry name" value="GLUTAMATE--TRNA LIGASE, MITOCHONDRIAL-RELATED"/>
    <property type="match status" value="1"/>
</dbReference>
<dbReference type="AlphaFoldDB" id="A0A433U338"/>
<evidence type="ECO:0000256" key="2">
    <source>
        <dbReference type="ARBA" id="ARBA00022598"/>
    </source>
</evidence>
<dbReference type="GO" id="GO:0005739">
    <property type="term" value="C:mitochondrion"/>
    <property type="evidence" value="ECO:0007669"/>
    <property type="project" value="TreeGrafter"/>
</dbReference>
<dbReference type="EMBL" id="RQTK01000089">
    <property type="protein sequence ID" value="RUS88237.1"/>
    <property type="molecule type" value="Genomic_DNA"/>
</dbReference>
<dbReference type="SUPFAM" id="SSF48163">
    <property type="entry name" value="An anticodon-binding domain of class I aminoacyl-tRNA synthetases"/>
    <property type="match status" value="1"/>
</dbReference>
<dbReference type="Pfam" id="PF19269">
    <property type="entry name" value="Anticodon_2"/>
    <property type="match status" value="1"/>
</dbReference>
<evidence type="ECO:0000259" key="9">
    <source>
        <dbReference type="Pfam" id="PF19269"/>
    </source>
</evidence>
<protein>
    <submittedName>
        <fullName evidence="10">Uncharacterized protein</fullName>
    </submittedName>
</protein>
<sequence>MGITHVLRGSEWLSSTPKHILLYKALGWTPPAFGHLPLIVNPDGTKLSKRQGDVNIEHYQTKGFFPQAVINYITSIGGGFHRDTLGLTLDEMVDSFDVGLIRTNPGRLDPTWLTEANRQILREQAWSRDIDQRSQLTRRIRDTVTAQFGHRFEGDGLTQQTLSDDYILSIVRWSLQDDRTSVTSDFVKPELDFLWVPPSRSALALLPSVDKNAEKILRGFLDWIQAIDPATTFDTDQLIRGLRAFIKGHNLDAKKFFQLARLALTGSKQGAPLAETISIIGRENVLVRLRAALDNVKGHNPV</sequence>
<evidence type="ECO:0000256" key="7">
    <source>
        <dbReference type="RuleBase" id="RU363037"/>
    </source>
</evidence>
<dbReference type="OrthoDB" id="428822at2759"/>
<dbReference type="Proteomes" id="UP000271974">
    <property type="component" value="Unassembled WGS sequence"/>
</dbReference>
<evidence type="ECO:0000259" key="8">
    <source>
        <dbReference type="Pfam" id="PF00749"/>
    </source>
</evidence>
<comment type="similarity">
    <text evidence="1">Belongs to the class-I aminoacyl-tRNA synthetase family. Glutamate--tRNA ligase type 1 subfamily.</text>
</comment>
<dbReference type="InterPro" id="IPR008925">
    <property type="entry name" value="aa_tRNA-synth_I_cd-bd_sf"/>
</dbReference>
<keyword evidence="2 7" id="KW-0436">Ligase</keyword>
<feature type="domain" description="Aminoacyl-tRNA synthetase class I anticodon-binding" evidence="9">
    <location>
        <begin position="163"/>
        <end position="293"/>
    </location>
</feature>
<accession>A0A433U338</accession>
<dbReference type="GO" id="GO:0004818">
    <property type="term" value="F:glutamate-tRNA ligase activity"/>
    <property type="evidence" value="ECO:0007669"/>
    <property type="project" value="TreeGrafter"/>
</dbReference>
<dbReference type="SUPFAM" id="SSF52374">
    <property type="entry name" value="Nucleotidylyl transferase"/>
    <property type="match status" value="1"/>
</dbReference>
<dbReference type="InterPro" id="IPR049940">
    <property type="entry name" value="GluQ/Sye"/>
</dbReference>
<keyword evidence="5 7" id="KW-0648">Protein biosynthesis</keyword>
<keyword evidence="4 7" id="KW-0067">ATP-binding</keyword>
<evidence type="ECO:0000313" key="10">
    <source>
        <dbReference type="EMBL" id="RUS88237.1"/>
    </source>
</evidence>
<evidence type="ECO:0000313" key="11">
    <source>
        <dbReference type="Proteomes" id="UP000271974"/>
    </source>
</evidence>
<keyword evidence="3 7" id="KW-0547">Nucleotide-binding</keyword>
<dbReference type="Pfam" id="PF00749">
    <property type="entry name" value="tRNA-synt_1c"/>
    <property type="match status" value="1"/>
</dbReference>
<dbReference type="STRING" id="188477.A0A433U338"/>
<organism evidence="10 11">
    <name type="scientific">Elysia chlorotica</name>
    <name type="common">Eastern emerald elysia</name>
    <name type="synonym">Sea slug</name>
    <dbReference type="NCBI Taxonomy" id="188477"/>
    <lineage>
        <taxon>Eukaryota</taxon>
        <taxon>Metazoa</taxon>
        <taxon>Spiralia</taxon>
        <taxon>Lophotrochozoa</taxon>
        <taxon>Mollusca</taxon>
        <taxon>Gastropoda</taxon>
        <taxon>Heterobranchia</taxon>
        <taxon>Euthyneura</taxon>
        <taxon>Panpulmonata</taxon>
        <taxon>Sacoglossa</taxon>
        <taxon>Placobranchoidea</taxon>
        <taxon>Plakobranchidae</taxon>
        <taxon>Elysia</taxon>
    </lineage>
</organism>
<dbReference type="InterPro" id="IPR020751">
    <property type="entry name" value="aa-tRNA-synth_I_codon-bd_sub2"/>
</dbReference>
<dbReference type="GO" id="GO:0006424">
    <property type="term" value="P:glutamyl-tRNA aminoacylation"/>
    <property type="evidence" value="ECO:0007669"/>
    <property type="project" value="TreeGrafter"/>
</dbReference>
<evidence type="ECO:0000256" key="4">
    <source>
        <dbReference type="ARBA" id="ARBA00022840"/>
    </source>
</evidence>
<evidence type="ECO:0000256" key="3">
    <source>
        <dbReference type="ARBA" id="ARBA00022741"/>
    </source>
</evidence>
<proteinExistence type="inferred from homology"/>
<reference evidence="10 11" key="1">
    <citation type="submission" date="2019-01" db="EMBL/GenBank/DDBJ databases">
        <title>A draft genome assembly of the solar-powered sea slug Elysia chlorotica.</title>
        <authorList>
            <person name="Cai H."/>
            <person name="Li Q."/>
            <person name="Fang X."/>
            <person name="Li J."/>
            <person name="Curtis N.E."/>
            <person name="Altenburger A."/>
            <person name="Shibata T."/>
            <person name="Feng M."/>
            <person name="Maeda T."/>
            <person name="Schwartz J.A."/>
            <person name="Shigenobu S."/>
            <person name="Lundholm N."/>
            <person name="Nishiyama T."/>
            <person name="Yang H."/>
            <person name="Hasebe M."/>
            <person name="Li S."/>
            <person name="Pierce S.K."/>
            <person name="Wang J."/>
        </authorList>
    </citation>
    <scope>NUCLEOTIDE SEQUENCE [LARGE SCALE GENOMIC DNA]</scope>
    <source>
        <strain evidence="10">EC2010</strain>
        <tissue evidence="10">Whole organism of an adult</tissue>
    </source>
</reference>
<evidence type="ECO:0000256" key="1">
    <source>
        <dbReference type="ARBA" id="ARBA00007894"/>
    </source>
</evidence>
<gene>
    <name evidence="10" type="ORF">EGW08_004003</name>
</gene>
<keyword evidence="6 7" id="KW-0030">Aminoacyl-tRNA synthetase</keyword>